<evidence type="ECO:0000256" key="1">
    <source>
        <dbReference type="PIRSR" id="PIRSR601310-1"/>
    </source>
</evidence>
<dbReference type="InterPro" id="IPR011146">
    <property type="entry name" value="HIT-like"/>
</dbReference>
<dbReference type="Gene3D" id="3.30.428.10">
    <property type="entry name" value="HIT-like"/>
    <property type="match status" value="1"/>
</dbReference>
<proteinExistence type="predicted"/>
<dbReference type="InterPro" id="IPR001310">
    <property type="entry name" value="Histidine_triad_HIT"/>
</dbReference>
<dbReference type="PRINTS" id="PR00332">
    <property type="entry name" value="HISTRIAD"/>
</dbReference>
<feature type="domain" description="HIT" evidence="4">
    <location>
        <begin position="60"/>
        <end position="168"/>
    </location>
</feature>
<gene>
    <name evidence="5" type="ordered locus">NFA_5600</name>
</gene>
<dbReference type="eggNOG" id="COG0537">
    <property type="taxonomic scope" value="Bacteria"/>
</dbReference>
<dbReference type="Proteomes" id="UP000006820">
    <property type="component" value="Chromosome"/>
</dbReference>
<reference evidence="5 6" key="1">
    <citation type="journal article" date="2004" name="Proc. Natl. Acad. Sci. U.S.A.">
        <title>The complete genomic sequence of Nocardia farcinica IFM 10152.</title>
        <authorList>
            <person name="Ishikawa J."/>
            <person name="Yamashita A."/>
            <person name="Mikami Y."/>
            <person name="Hoshino Y."/>
            <person name="Kurita H."/>
            <person name="Hotta K."/>
            <person name="Shiba T."/>
            <person name="Hattori M."/>
        </authorList>
    </citation>
    <scope>NUCLEOTIDE SEQUENCE [LARGE SCALE GENOMIC DNA]</scope>
    <source>
        <strain evidence="5 6">IFM 10152</strain>
    </source>
</reference>
<dbReference type="KEGG" id="nfa:NFA_5600"/>
<evidence type="ECO:0000256" key="3">
    <source>
        <dbReference type="PROSITE-ProRule" id="PRU00464"/>
    </source>
</evidence>
<dbReference type="HOGENOM" id="CLU_056776_3_3_11"/>
<dbReference type="PANTHER" id="PTHR46648">
    <property type="entry name" value="HIT FAMILY PROTEIN 1"/>
    <property type="match status" value="1"/>
</dbReference>
<sequence length="200" mass="21463">MLIGPERAPCVVTLRCRLRALTARAVSPLPRPGLRIRLRRTLPRLARRLRLRFGVDPYTIFSDIIAGRAPASTVYEDSDVLAFMDIRPMTPGHLLVVPKVPARSLAELDPAIGGKLFQVGQKLAAALRASEVACDGVNFFLADGVAAGQEVFHVHLHVIPRTAGDGFGLRGRPTSPPRADLDYLAGSIRGALTRAGSASS</sequence>
<protein>
    <recommendedName>
        <fullName evidence="4">HIT domain-containing protein</fullName>
    </recommendedName>
</protein>
<dbReference type="InterPro" id="IPR019808">
    <property type="entry name" value="Histidine_triad_CS"/>
</dbReference>
<keyword evidence="6" id="KW-1185">Reference proteome</keyword>
<dbReference type="InterPro" id="IPR036265">
    <property type="entry name" value="HIT-like_sf"/>
</dbReference>
<dbReference type="Pfam" id="PF01230">
    <property type="entry name" value="HIT"/>
    <property type="match status" value="1"/>
</dbReference>
<dbReference type="GO" id="GO:0009117">
    <property type="term" value="P:nucleotide metabolic process"/>
    <property type="evidence" value="ECO:0007669"/>
    <property type="project" value="TreeGrafter"/>
</dbReference>
<dbReference type="STRING" id="247156.NFA_5600"/>
<dbReference type="PROSITE" id="PS51084">
    <property type="entry name" value="HIT_2"/>
    <property type="match status" value="1"/>
</dbReference>
<feature type="short sequence motif" description="Histidine triad motif" evidence="2 3">
    <location>
        <begin position="153"/>
        <end position="157"/>
    </location>
</feature>
<dbReference type="PROSITE" id="PS00892">
    <property type="entry name" value="HIT_1"/>
    <property type="match status" value="1"/>
</dbReference>
<name>Q5Z2D6_NOCFA</name>
<organism evidence="5 6">
    <name type="scientific">Nocardia farcinica (strain IFM 10152)</name>
    <dbReference type="NCBI Taxonomy" id="247156"/>
    <lineage>
        <taxon>Bacteria</taxon>
        <taxon>Bacillati</taxon>
        <taxon>Actinomycetota</taxon>
        <taxon>Actinomycetes</taxon>
        <taxon>Mycobacteriales</taxon>
        <taxon>Nocardiaceae</taxon>
        <taxon>Nocardia</taxon>
    </lineage>
</organism>
<dbReference type="GO" id="GO:0003824">
    <property type="term" value="F:catalytic activity"/>
    <property type="evidence" value="ECO:0007669"/>
    <property type="project" value="InterPro"/>
</dbReference>
<feature type="active site" description="Tele-AMP-histidine intermediate" evidence="1">
    <location>
        <position position="155"/>
    </location>
</feature>
<dbReference type="SUPFAM" id="SSF54197">
    <property type="entry name" value="HIT-like"/>
    <property type="match status" value="1"/>
</dbReference>
<evidence type="ECO:0000313" key="5">
    <source>
        <dbReference type="EMBL" id="BAD55405.1"/>
    </source>
</evidence>
<dbReference type="PANTHER" id="PTHR46648:SF1">
    <property type="entry name" value="ADENOSINE 5'-MONOPHOSPHORAMIDASE HNT1"/>
    <property type="match status" value="1"/>
</dbReference>
<evidence type="ECO:0000313" key="6">
    <source>
        <dbReference type="Proteomes" id="UP000006820"/>
    </source>
</evidence>
<evidence type="ECO:0000259" key="4">
    <source>
        <dbReference type="PROSITE" id="PS51084"/>
    </source>
</evidence>
<dbReference type="AlphaFoldDB" id="Q5Z2D6"/>
<dbReference type="EMBL" id="AP006618">
    <property type="protein sequence ID" value="BAD55405.1"/>
    <property type="molecule type" value="Genomic_DNA"/>
</dbReference>
<evidence type="ECO:0000256" key="2">
    <source>
        <dbReference type="PIRSR" id="PIRSR601310-3"/>
    </source>
</evidence>
<accession>Q5Z2D6</accession>